<evidence type="ECO:0000313" key="2">
    <source>
        <dbReference type="EMBL" id="KAJ1151368.1"/>
    </source>
</evidence>
<dbReference type="AlphaFoldDB" id="A0AAV7RKH8"/>
<proteinExistence type="predicted"/>
<feature type="region of interest" description="Disordered" evidence="1">
    <location>
        <begin position="40"/>
        <end position="71"/>
    </location>
</feature>
<feature type="region of interest" description="Disordered" evidence="1">
    <location>
        <begin position="1"/>
        <end position="28"/>
    </location>
</feature>
<keyword evidence="3" id="KW-1185">Reference proteome</keyword>
<accession>A0AAV7RKH8</accession>
<dbReference type="EMBL" id="JANPWB010000009">
    <property type="protein sequence ID" value="KAJ1151368.1"/>
    <property type="molecule type" value="Genomic_DNA"/>
</dbReference>
<reference evidence="2" key="1">
    <citation type="journal article" date="2022" name="bioRxiv">
        <title>Sequencing and chromosome-scale assembly of the giantPleurodeles waltlgenome.</title>
        <authorList>
            <person name="Brown T."/>
            <person name="Elewa A."/>
            <person name="Iarovenko S."/>
            <person name="Subramanian E."/>
            <person name="Araus A.J."/>
            <person name="Petzold A."/>
            <person name="Susuki M."/>
            <person name="Suzuki K.-i.T."/>
            <person name="Hayashi T."/>
            <person name="Toyoda A."/>
            <person name="Oliveira C."/>
            <person name="Osipova E."/>
            <person name="Leigh N.D."/>
            <person name="Simon A."/>
            <person name="Yun M.H."/>
        </authorList>
    </citation>
    <scope>NUCLEOTIDE SEQUENCE</scope>
    <source>
        <strain evidence="2">20211129_DDA</strain>
        <tissue evidence="2">Liver</tissue>
    </source>
</reference>
<gene>
    <name evidence="2" type="ORF">NDU88_004150</name>
</gene>
<evidence type="ECO:0008006" key="4">
    <source>
        <dbReference type="Google" id="ProtNLM"/>
    </source>
</evidence>
<evidence type="ECO:0000256" key="1">
    <source>
        <dbReference type="SAM" id="MobiDB-lite"/>
    </source>
</evidence>
<evidence type="ECO:0000313" key="3">
    <source>
        <dbReference type="Proteomes" id="UP001066276"/>
    </source>
</evidence>
<organism evidence="2 3">
    <name type="scientific">Pleurodeles waltl</name>
    <name type="common">Iberian ribbed newt</name>
    <dbReference type="NCBI Taxonomy" id="8319"/>
    <lineage>
        <taxon>Eukaryota</taxon>
        <taxon>Metazoa</taxon>
        <taxon>Chordata</taxon>
        <taxon>Craniata</taxon>
        <taxon>Vertebrata</taxon>
        <taxon>Euteleostomi</taxon>
        <taxon>Amphibia</taxon>
        <taxon>Batrachia</taxon>
        <taxon>Caudata</taxon>
        <taxon>Salamandroidea</taxon>
        <taxon>Salamandridae</taxon>
        <taxon>Pleurodelinae</taxon>
        <taxon>Pleurodeles</taxon>
    </lineage>
</organism>
<name>A0AAV7RKH8_PLEWA</name>
<sequence>MWLESANPAHGRQGLRFSSEEATGSRATELNCKVTNMATNEQPPQRYWDRTPSQTIRKSRQHAFQVASTTW</sequence>
<dbReference type="Proteomes" id="UP001066276">
    <property type="component" value="Chromosome 5"/>
</dbReference>
<comment type="caution">
    <text evidence="2">The sequence shown here is derived from an EMBL/GenBank/DDBJ whole genome shotgun (WGS) entry which is preliminary data.</text>
</comment>
<protein>
    <recommendedName>
        <fullName evidence="4">Ig-like domain-containing protein</fullName>
    </recommendedName>
</protein>